<evidence type="ECO:0000313" key="2">
    <source>
        <dbReference type="EMBL" id="HFJ54080.1"/>
    </source>
</evidence>
<reference evidence="2" key="1">
    <citation type="journal article" date="2020" name="mSystems">
        <title>Genome- and Community-Level Interaction Insights into Carbon Utilization and Element Cycling Functions of Hydrothermarchaeota in Hydrothermal Sediment.</title>
        <authorList>
            <person name="Zhou Z."/>
            <person name="Liu Y."/>
            <person name="Xu W."/>
            <person name="Pan J."/>
            <person name="Luo Z.H."/>
            <person name="Li M."/>
        </authorList>
    </citation>
    <scope>NUCLEOTIDE SEQUENCE [LARGE SCALE GENOMIC DNA]</scope>
    <source>
        <strain evidence="1">SpSt-265</strain>
        <strain evidence="2">SpSt-465</strain>
    </source>
</reference>
<name>A0A7C3IP07_UNCW3</name>
<dbReference type="EMBL" id="DSLG01000004">
    <property type="protein sequence ID" value="HEA87250.1"/>
    <property type="molecule type" value="Genomic_DNA"/>
</dbReference>
<organism evidence="2">
    <name type="scientific">candidate division WOR-3 bacterium</name>
    <dbReference type="NCBI Taxonomy" id="2052148"/>
    <lineage>
        <taxon>Bacteria</taxon>
        <taxon>Bacteria division WOR-3</taxon>
    </lineage>
</organism>
<proteinExistence type="predicted"/>
<protein>
    <submittedName>
        <fullName evidence="2">M23 family metallopeptidase</fullName>
    </submittedName>
</protein>
<accession>A0A7C3IP07</accession>
<gene>
    <name evidence="1" type="ORF">ENP94_04475</name>
    <name evidence="2" type="ORF">ENS16_05270</name>
</gene>
<dbReference type="Gene3D" id="2.70.70.10">
    <property type="entry name" value="Glucose Permease (Domain IIA)"/>
    <property type="match status" value="1"/>
</dbReference>
<dbReference type="SUPFAM" id="SSF51261">
    <property type="entry name" value="Duplicated hybrid motif"/>
    <property type="match status" value="1"/>
</dbReference>
<dbReference type="CDD" id="cd12797">
    <property type="entry name" value="M23_peptidase"/>
    <property type="match status" value="1"/>
</dbReference>
<sequence length="433" mass="48151">MTQLVLFCFAVLWPVPPDNQVHPLGNNWGEFQDYGSGAYFHNGIDILTPDTSGVEVRAVAPGWVKAWGTIQAELHYRIAVCDSPLTFTGRAEGWLYAHIDPDRYHKNLGDPVATGEVIGYLVAWPVDSSFDHIHFARISDTGATWQRFPSPTWWFVKNPLLDLNPNTDLEPPVFENARAGWRFAFCRDNQNNRYLHPDSLNGDVDIIARIFDRTGFSSGSQIWDRLAPYQIEYMIRREDGLVVVPWTLSVQFSNLLDGALVNVVYKTDNVCRSRGDYSSRQYYFIITNTDGDSVIEATDIAGRWSTALLGDAGYWVIVRAADVAGNITVDSMLVRTRNGVGVNELARGDVPPVCDVASTVASGRAGLVVRLGGPASVKFRLIDPAGRVVQAMDCGQLDCGIHRLELKPLKPGVYNLEITTGRFRRFSRLIITG</sequence>
<comment type="caution">
    <text evidence="2">The sequence shown here is derived from an EMBL/GenBank/DDBJ whole genome shotgun (WGS) entry which is preliminary data.</text>
</comment>
<dbReference type="AlphaFoldDB" id="A0A7C3IP07"/>
<dbReference type="EMBL" id="DSTU01000007">
    <property type="protein sequence ID" value="HFJ54080.1"/>
    <property type="molecule type" value="Genomic_DNA"/>
</dbReference>
<dbReference type="InterPro" id="IPR011055">
    <property type="entry name" value="Dup_hybrid_motif"/>
</dbReference>
<evidence type="ECO:0000313" key="1">
    <source>
        <dbReference type="EMBL" id="HEA87250.1"/>
    </source>
</evidence>